<dbReference type="Pfam" id="PF00583">
    <property type="entry name" value="Acetyltransf_1"/>
    <property type="match status" value="1"/>
</dbReference>
<dbReference type="AlphaFoldDB" id="A0A7Z0CHY2"/>
<evidence type="ECO:0000313" key="3">
    <source>
        <dbReference type="Proteomes" id="UP000547973"/>
    </source>
</evidence>
<comment type="caution">
    <text evidence="2">The sequence shown here is derived from an EMBL/GenBank/DDBJ whole genome shotgun (WGS) entry which is preliminary data.</text>
</comment>
<protein>
    <submittedName>
        <fullName evidence="2">GNAT superfamily N-acetyltransferase</fullName>
    </submittedName>
</protein>
<accession>A0A7Z0CHY2</accession>
<dbReference type="Gene3D" id="3.40.630.30">
    <property type="match status" value="1"/>
</dbReference>
<dbReference type="InterPro" id="IPR016181">
    <property type="entry name" value="Acyl_CoA_acyltransferase"/>
</dbReference>
<reference evidence="2 3" key="1">
    <citation type="submission" date="2020-07" db="EMBL/GenBank/DDBJ databases">
        <title>Sequencing the genomes of 1000 actinobacteria strains.</title>
        <authorList>
            <person name="Klenk H.-P."/>
        </authorList>
    </citation>
    <scope>NUCLEOTIDE SEQUENCE [LARGE SCALE GENOMIC DNA]</scope>
    <source>
        <strain evidence="2 3">DSM 19970</strain>
    </source>
</reference>
<evidence type="ECO:0000313" key="2">
    <source>
        <dbReference type="EMBL" id="NYI41309.1"/>
    </source>
</evidence>
<gene>
    <name evidence="2" type="ORF">BKA03_001428</name>
</gene>
<keyword evidence="2" id="KW-0808">Transferase</keyword>
<dbReference type="Proteomes" id="UP000547973">
    <property type="component" value="Unassembled WGS sequence"/>
</dbReference>
<proteinExistence type="predicted"/>
<evidence type="ECO:0000259" key="1">
    <source>
        <dbReference type="PROSITE" id="PS51186"/>
    </source>
</evidence>
<sequence>MRAATAADVRAISEFQTACWREAYVGLVPNEYLERVDADAREARWLQRAGTDTRNVAVGHVATTLAGVVSWSICAEPGVPPLELKSLYVGSAFYGSGVAAALLTHALGEAPAHLWVFESNPRAHAFYAKWGFTFDGSRKVDPDTGVWERRLVRT</sequence>
<dbReference type="InterPro" id="IPR000182">
    <property type="entry name" value="GNAT_dom"/>
</dbReference>
<dbReference type="RefSeq" id="WP_062076313.1">
    <property type="nucleotide sequence ID" value="NZ_BBRC01000032.1"/>
</dbReference>
<dbReference type="GO" id="GO:0016747">
    <property type="term" value="F:acyltransferase activity, transferring groups other than amino-acyl groups"/>
    <property type="evidence" value="ECO:0007669"/>
    <property type="project" value="InterPro"/>
</dbReference>
<dbReference type="SUPFAM" id="SSF55729">
    <property type="entry name" value="Acyl-CoA N-acyltransferases (Nat)"/>
    <property type="match status" value="1"/>
</dbReference>
<dbReference type="PROSITE" id="PS51186">
    <property type="entry name" value="GNAT"/>
    <property type="match status" value="1"/>
</dbReference>
<keyword evidence="3" id="KW-1185">Reference proteome</keyword>
<name>A0A7Z0CHY2_9MICO</name>
<feature type="domain" description="N-acetyltransferase" evidence="1">
    <location>
        <begin position="1"/>
        <end position="153"/>
    </location>
</feature>
<dbReference type="EMBL" id="JACBZO010000001">
    <property type="protein sequence ID" value="NYI41309.1"/>
    <property type="molecule type" value="Genomic_DNA"/>
</dbReference>
<organism evidence="2 3">
    <name type="scientific">Demequina lutea</name>
    <dbReference type="NCBI Taxonomy" id="431489"/>
    <lineage>
        <taxon>Bacteria</taxon>
        <taxon>Bacillati</taxon>
        <taxon>Actinomycetota</taxon>
        <taxon>Actinomycetes</taxon>
        <taxon>Micrococcales</taxon>
        <taxon>Demequinaceae</taxon>
        <taxon>Demequina</taxon>
    </lineage>
</organism>